<dbReference type="EMBL" id="BAAAWD010000006">
    <property type="protein sequence ID" value="GAA2992308.1"/>
    <property type="molecule type" value="Genomic_DNA"/>
</dbReference>
<name>A0ABN3XTA7_9ACTN</name>
<keyword evidence="3" id="KW-1185">Reference proteome</keyword>
<evidence type="ECO:0000313" key="2">
    <source>
        <dbReference type="EMBL" id="GAA2992308.1"/>
    </source>
</evidence>
<evidence type="ECO:0000256" key="1">
    <source>
        <dbReference type="SAM" id="Phobius"/>
    </source>
</evidence>
<organism evidence="2 3">
    <name type="scientific">Streptosporangium longisporum</name>
    <dbReference type="NCBI Taxonomy" id="46187"/>
    <lineage>
        <taxon>Bacteria</taxon>
        <taxon>Bacillati</taxon>
        <taxon>Actinomycetota</taxon>
        <taxon>Actinomycetes</taxon>
        <taxon>Streptosporangiales</taxon>
        <taxon>Streptosporangiaceae</taxon>
        <taxon>Streptosporangium</taxon>
    </lineage>
</organism>
<dbReference type="Proteomes" id="UP001499930">
    <property type="component" value="Unassembled WGS sequence"/>
</dbReference>
<keyword evidence="1" id="KW-1133">Transmembrane helix</keyword>
<sequence>MTKLLAGELYHVLLSGRLHDPRVGGRTRVLRVIAALAVGAVLAIGTSVAVVNVAAPTPEPPNRPLYNYGTR</sequence>
<keyword evidence="1" id="KW-0472">Membrane</keyword>
<reference evidence="2 3" key="1">
    <citation type="journal article" date="2019" name="Int. J. Syst. Evol. Microbiol.">
        <title>The Global Catalogue of Microorganisms (GCM) 10K type strain sequencing project: providing services to taxonomists for standard genome sequencing and annotation.</title>
        <authorList>
            <consortium name="The Broad Institute Genomics Platform"/>
            <consortium name="The Broad Institute Genome Sequencing Center for Infectious Disease"/>
            <person name="Wu L."/>
            <person name="Ma J."/>
        </authorList>
    </citation>
    <scope>NUCLEOTIDE SEQUENCE [LARGE SCALE GENOMIC DNA]</scope>
    <source>
        <strain evidence="2 3">JCM 3106</strain>
    </source>
</reference>
<gene>
    <name evidence="2" type="ORF">GCM10017559_10570</name>
</gene>
<keyword evidence="1" id="KW-0812">Transmembrane</keyword>
<accession>A0ABN3XTA7</accession>
<evidence type="ECO:0000313" key="3">
    <source>
        <dbReference type="Proteomes" id="UP001499930"/>
    </source>
</evidence>
<comment type="caution">
    <text evidence="2">The sequence shown here is derived from an EMBL/GenBank/DDBJ whole genome shotgun (WGS) entry which is preliminary data.</text>
</comment>
<feature type="transmembrane region" description="Helical" evidence="1">
    <location>
        <begin position="32"/>
        <end position="55"/>
    </location>
</feature>
<proteinExistence type="predicted"/>
<protein>
    <submittedName>
        <fullName evidence="2">Uncharacterized protein</fullName>
    </submittedName>
</protein>